<feature type="transmembrane region" description="Helical" evidence="5">
    <location>
        <begin position="856"/>
        <end position="877"/>
    </location>
</feature>
<feature type="transmembrane region" description="Helical" evidence="5">
    <location>
        <begin position="1019"/>
        <end position="1041"/>
    </location>
</feature>
<feature type="transmembrane region" description="Helical" evidence="5">
    <location>
        <begin position="149"/>
        <end position="168"/>
    </location>
</feature>
<feature type="transmembrane region" description="Helical" evidence="5">
    <location>
        <begin position="685"/>
        <end position="706"/>
    </location>
</feature>
<dbReference type="PANTHER" id="PTHR46561">
    <property type="entry name" value="SERPENTINE RECEPTOR, CLASS AB (CLASS A-LIKE)-RELATED"/>
    <property type="match status" value="1"/>
</dbReference>
<dbReference type="InterPro" id="IPR019408">
    <property type="entry name" value="7TM_GPCR_serpentine_rcpt_Srab"/>
</dbReference>
<dbReference type="PANTHER" id="PTHR46561:SF11">
    <property type="entry name" value="SERPENTINE RECEPTOR CLASS ALPHA_BETA-14"/>
    <property type="match status" value="1"/>
</dbReference>
<feature type="transmembrane region" description="Helical" evidence="5">
    <location>
        <begin position="1078"/>
        <end position="1106"/>
    </location>
</feature>
<keyword evidence="3 5" id="KW-1133">Transmembrane helix</keyword>
<dbReference type="Gene3D" id="1.20.1070.10">
    <property type="entry name" value="Rhodopsin 7-helix transmembrane proteins"/>
    <property type="match status" value="1"/>
</dbReference>
<dbReference type="GO" id="GO:0016020">
    <property type="term" value="C:membrane"/>
    <property type="evidence" value="ECO:0007669"/>
    <property type="project" value="UniProtKB-SubCell"/>
</dbReference>
<feature type="transmembrane region" description="Helical" evidence="5">
    <location>
        <begin position="975"/>
        <end position="994"/>
    </location>
</feature>
<feature type="transmembrane region" description="Helical" evidence="5">
    <location>
        <begin position="467"/>
        <end position="488"/>
    </location>
</feature>
<dbReference type="Pfam" id="PF10292">
    <property type="entry name" value="7TM_GPCR_Srab"/>
    <property type="match status" value="2"/>
</dbReference>
<keyword evidence="4 5" id="KW-0472">Membrane</keyword>
<evidence type="ECO:0000313" key="6">
    <source>
        <dbReference type="Proteomes" id="UP000095287"/>
    </source>
</evidence>
<dbReference type="InterPro" id="IPR053286">
    <property type="entry name" value="Nematode_rcpt-like_srab"/>
</dbReference>
<feature type="transmembrane region" description="Helical" evidence="5">
    <location>
        <begin position="86"/>
        <end position="105"/>
    </location>
</feature>
<accession>A0A1I7ZXY6</accession>
<evidence type="ECO:0000256" key="4">
    <source>
        <dbReference type="ARBA" id="ARBA00023136"/>
    </source>
</evidence>
<keyword evidence="2 5" id="KW-0812">Transmembrane</keyword>
<feature type="transmembrane region" description="Helical" evidence="5">
    <location>
        <begin position="1112"/>
        <end position="1131"/>
    </location>
</feature>
<organism evidence="6 7">
    <name type="scientific">Steinernema glaseri</name>
    <dbReference type="NCBI Taxonomy" id="37863"/>
    <lineage>
        <taxon>Eukaryota</taxon>
        <taxon>Metazoa</taxon>
        <taxon>Ecdysozoa</taxon>
        <taxon>Nematoda</taxon>
        <taxon>Chromadorea</taxon>
        <taxon>Rhabditida</taxon>
        <taxon>Tylenchina</taxon>
        <taxon>Panagrolaimomorpha</taxon>
        <taxon>Strongyloidoidea</taxon>
        <taxon>Steinernematidae</taxon>
        <taxon>Steinernema</taxon>
    </lineage>
</organism>
<feature type="transmembrane region" description="Helical" evidence="5">
    <location>
        <begin position="634"/>
        <end position="653"/>
    </location>
</feature>
<feature type="transmembrane region" description="Helical" evidence="5">
    <location>
        <begin position="117"/>
        <end position="137"/>
    </location>
</feature>
<protein>
    <submittedName>
        <fullName evidence="7">G_PROTEIN_RECEP_F1_2 domain-containing protein</fullName>
    </submittedName>
</protein>
<dbReference type="WBParaSite" id="L893_g30867.t1">
    <property type="protein sequence ID" value="L893_g30867.t1"/>
    <property type="gene ID" value="L893_g30867"/>
</dbReference>
<comment type="subcellular location">
    <subcellularLocation>
        <location evidence="1">Membrane</location>
        <topology evidence="1">Multi-pass membrane protein</topology>
    </subcellularLocation>
</comment>
<evidence type="ECO:0000256" key="1">
    <source>
        <dbReference type="ARBA" id="ARBA00004141"/>
    </source>
</evidence>
<dbReference type="Proteomes" id="UP000095287">
    <property type="component" value="Unplaced"/>
</dbReference>
<evidence type="ECO:0000313" key="7">
    <source>
        <dbReference type="WBParaSite" id="L893_g30867.t1"/>
    </source>
</evidence>
<sequence length="1180" mass="132278">MSVHVALPVLSISLNFLAIVSISIFSTIFILAQVFKPTPRVLVINVTTALFGRTVCGFARAVLSTYAVKTFSHSSNSLFELVDDSFYVVVVASMLLALIERIVVLCGQRWILKSVPIMLGFTLLAKTPLFIAFYVHYWKVENLYLRDDMLLYMSVAMILLTIVVAVLLQFNKRRLVKLSERQVSLRYEIANSIRNTQPLLGVSAFLIVVLSLQQTISSQYTFKCAKLVMGSYCAQTIDLVELTIVVVAGKQVLACYQLQPAEESSPSSDQPLSALVPVVSVARGRSHLSSFALLRGSPPPPPPLAAARIVFGRSIRWLVTPRSSCQRVRSHSACLRAFATAACLNAAPNALSLAAPTNNASFSKPVATHHTHHTQRERGRRGVFFVGFSLRTVAFSAHVAVVVDSSCSASHWQPQGIPLITTPPSWSKHICNRFNNRVVDFGELKKKVWIRGPQHPLHPLPSELDNLLFALYTNLFPLVFTFNCPLVLKHFPSMRHWVAKKTKAKLHPAYRYDSTVWAVGSEVHALSISSSQGTMDEDYCHQAFLAQTNWIFITIHVIVVLLNVVGISFMTVLLISVIRSRNECDFLSYKLQCLIVSVYGIAFNLSAFASLLASALERIYACFRSKVYERSRNPFIGVVSTALSWSSIVWLTLRFTHGDDYDYLKTEQTRYCNSQSIITETGFPFGSQLVLVVLIAVVVYIGLYLYTRKRKRHFSSENLSHRYQIVENLRSTQVIVPVAMGILIPTVISIAESIALYYSRVDLVQFAIYKELASLSTPIYVVCFPLIFVHMCPELVRVWRKQNTAVVSVSHLNYGSSQTYFRQLESMWEAMEAVDVALCEKAHSISGDSVFIGIQWFRVIVSTFACLCSLSSIVVVVKAKLYHSDLRVLIVNGNLPCIAYCALVAYRSAVYIHVYYHAQDACAFLSEKYTCGVQMASAAALYQTCISSMLVVAVERSIATCRSRTYEYGSSPIRTTVLALGSWWQTYFTLIFYLTHEREPLTAVVYCSSQSIGSYSFNLFNYTLLPMLGVTTFVYAVLYYYNHKMNKVYHSSPRNLSHGYQLYENVHTTRTVLISASILLALTMVNFATALIAAGVGASAFTFAIIKELTNVVIAFYSIAGLVQLALTRLLRHRKPRVHLQADNVHNYSTSADYFQKLNDYWMSRASEKVARKKNKKIRS</sequence>
<feature type="transmembrane region" description="Helical" evidence="5">
    <location>
        <begin position="734"/>
        <end position="758"/>
    </location>
</feature>
<evidence type="ECO:0000256" key="3">
    <source>
        <dbReference type="ARBA" id="ARBA00022989"/>
    </source>
</evidence>
<dbReference type="AlphaFoldDB" id="A0A1I7ZXY6"/>
<feature type="transmembrane region" description="Helical" evidence="5">
    <location>
        <begin position="42"/>
        <end position="66"/>
    </location>
</feature>
<evidence type="ECO:0000256" key="2">
    <source>
        <dbReference type="ARBA" id="ARBA00022692"/>
    </source>
</evidence>
<proteinExistence type="predicted"/>
<feature type="transmembrane region" description="Helical" evidence="5">
    <location>
        <begin position="550"/>
        <end position="577"/>
    </location>
</feature>
<keyword evidence="6" id="KW-1185">Reference proteome</keyword>
<feature type="transmembrane region" description="Helical" evidence="5">
    <location>
        <begin position="589"/>
        <end position="613"/>
    </location>
</feature>
<evidence type="ECO:0000256" key="5">
    <source>
        <dbReference type="SAM" id="Phobius"/>
    </source>
</evidence>
<dbReference type="CDD" id="cd00637">
    <property type="entry name" value="7tm_classA_rhodopsin-like"/>
    <property type="match status" value="1"/>
</dbReference>
<feature type="transmembrane region" description="Helical" evidence="5">
    <location>
        <begin position="12"/>
        <end position="35"/>
    </location>
</feature>
<feature type="transmembrane region" description="Helical" evidence="5">
    <location>
        <begin position="382"/>
        <end position="403"/>
    </location>
</feature>
<name>A0A1I7ZXY6_9BILA</name>
<feature type="transmembrane region" description="Helical" evidence="5">
    <location>
        <begin position="935"/>
        <end position="954"/>
    </location>
</feature>
<reference evidence="7" key="1">
    <citation type="submission" date="2016-11" db="UniProtKB">
        <authorList>
            <consortium name="WormBaseParasite"/>
        </authorList>
    </citation>
    <scope>IDENTIFICATION</scope>
</reference>